<protein>
    <recommendedName>
        <fullName evidence="2">DUF1501 domain-containing protein</fullName>
    </recommendedName>
</protein>
<evidence type="ECO:0008006" key="2">
    <source>
        <dbReference type="Google" id="ProtNLM"/>
    </source>
</evidence>
<dbReference type="Pfam" id="PF07394">
    <property type="entry name" value="DUF1501"/>
    <property type="match status" value="1"/>
</dbReference>
<evidence type="ECO:0000313" key="1">
    <source>
        <dbReference type="EMBL" id="CAE0133759.1"/>
    </source>
</evidence>
<dbReference type="EMBL" id="HBHX01054151">
    <property type="protein sequence ID" value="CAE0133759.1"/>
    <property type="molecule type" value="Transcribed_RNA"/>
</dbReference>
<dbReference type="AlphaFoldDB" id="A0A7S3FA23"/>
<organism evidence="1">
    <name type="scientific">Haptolina ericina</name>
    <dbReference type="NCBI Taxonomy" id="156174"/>
    <lineage>
        <taxon>Eukaryota</taxon>
        <taxon>Haptista</taxon>
        <taxon>Haptophyta</taxon>
        <taxon>Prymnesiophyceae</taxon>
        <taxon>Prymnesiales</taxon>
        <taxon>Prymnesiaceae</taxon>
        <taxon>Haptolina</taxon>
    </lineage>
</organism>
<gene>
    <name evidence="1" type="ORF">HERI1096_LOCUS29847</name>
</gene>
<name>A0A7S3FA23_9EUKA</name>
<reference evidence="1" key="1">
    <citation type="submission" date="2021-01" db="EMBL/GenBank/DDBJ databases">
        <authorList>
            <person name="Corre E."/>
            <person name="Pelletier E."/>
            <person name="Niang G."/>
            <person name="Scheremetjew M."/>
            <person name="Finn R."/>
            <person name="Kale V."/>
            <person name="Holt S."/>
            <person name="Cochrane G."/>
            <person name="Meng A."/>
            <person name="Brown T."/>
            <person name="Cohen L."/>
        </authorList>
    </citation>
    <scope>NUCLEOTIDE SEQUENCE</scope>
    <source>
        <strain evidence="1">CCMP281</strain>
    </source>
</reference>
<dbReference type="PANTHER" id="PTHR43737:SF1">
    <property type="entry name" value="DUF1501 DOMAIN-CONTAINING PROTEIN"/>
    <property type="match status" value="1"/>
</dbReference>
<sequence length="197" mass="22105">MSDLLDGATLSTSFNVKSKLELMFQQVAKVIKTRNERQAERDVFFISIGGWDMHNEVVQALETKLEQVDKAVQLFVGEMRLQGVWDSVVIQQASEFGRNLASNARGTDHGWGGNVFVMGGRVNGSRIHGVYPDSMKGNSLYCMRGGQGRVIPTMGWEGVWKPLAQWLGVEDARMSEIMPNHDRFPDEQLLTKEQVFA</sequence>
<accession>A0A7S3FA23</accession>
<dbReference type="PANTHER" id="PTHR43737">
    <property type="entry name" value="BLL7424 PROTEIN"/>
    <property type="match status" value="1"/>
</dbReference>
<proteinExistence type="predicted"/>
<dbReference type="InterPro" id="IPR010869">
    <property type="entry name" value="DUF1501"/>
</dbReference>